<protein>
    <submittedName>
        <fullName evidence="1">Sulfite reductase [NADPH] flavoprotein component</fullName>
        <ecNumber evidence="1">1.8.1.2</ecNumber>
    </submittedName>
</protein>
<keyword evidence="1" id="KW-0560">Oxidoreductase</keyword>
<evidence type="ECO:0000313" key="1">
    <source>
        <dbReference type="EMBL" id="KAI2391319.1"/>
    </source>
</evidence>
<gene>
    <name evidence="1" type="primary">MET10</name>
    <name evidence="1" type="ORF">LOY88_001143</name>
</gene>
<sequence length="1077" mass="119083">MKSMEPSSGATPEQLIHEISTTQAVSLTLPFGRAVSFSSIGGPNYSTAQTLVQHVAYALSDKLFAYSPASFDLDVAVKFWFAQSESNVNGYPTTIQSLQTRQGAGAIALGYIFSKDFDLKKRHIPQSILASSATLQYMRPTLEQLSLLYSVSNPLVAHIAAADYIGGTHGGLVSDYTTALGLCEELGMALVASHSTHEAQHMALFSTLLATYLPAIHIYDGIRIGRETTRVIDTLDVLGLHKTYQSVLDVMSGPEEKHMNVQGKALRLLNAFNSELGTSYRPFEYHGHPEAISVLVTFGSVESSLAQQVAIILAEQNNRIGVVNVRIYRPFIEEDFIAVLPKSTRVVGVLGQVQNDLAVLEDGVHAALYEDVLASLTFSTEIITPKCVDIKYSPSHNWSISKMASTFQKIIDLPLLNSGEAEILRHIPLLDSSVQQYTFWGLDTSLANAAALEFSQVLAKDSICNVTAHVSYDNLIQGGIVRADIRKSPKVINALFSISSANVSYVNDFAILSAVDVVSGIKVGGRLIVNAPSLKDEELEQKLPGAFKAAIAQRSIELYILNPLDHQNTFPDPLIVQAAFLRIALPGLEQVGLEKLGLLYGPKANIEGIFAGIESVLRKVEIPESWKAAKGLEVEVGDLPSSIRETSFTLFDKTEPEHSFKLEDWQTLAKSLAFKEAYGTTNALRPDLSTRTFTITVQENRRLTPLTYNRNIFHIEFDLGDSGLKYDIGEALGIHAENNPEHVNDFIKYYGLNPEEIVQVPSREDPDALESRTVYQALTYNVDIFGKPPKRFYESLAEFATDTKQKQQLLKLGSADGAEEFKQRSEVDTVTYADIFEEFPSAHPSLHDLIKIVNPMKRREYSIASCQKVTPTSVALMIVVVDWIDPRGRARYGQASHYLSKLQPGATLTVSVKPSVMKLPPKSTQPIIMAGLGTGLAPFRAFVQHRALEKAQGKEIGSVLLYMGSRHQREEYCYGEEWEAYQAAGVITLLGRAFSRDQPNKIYIQDRMRENLPDIAKAYLQEEGAFYLCGPTWPVPDVTNVLEDAISLNAKEQGKQVDSRKVIEKLKDEFRYVLEVY</sequence>
<name>A0ACB8V2U1_9EURO</name>
<comment type="caution">
    <text evidence="1">The sequence shown here is derived from an EMBL/GenBank/DDBJ whole genome shotgun (WGS) entry which is preliminary data.</text>
</comment>
<dbReference type="EC" id="1.8.1.2" evidence="1"/>
<dbReference type="EMBL" id="JALBCA010000012">
    <property type="protein sequence ID" value="KAI2391319.1"/>
    <property type="molecule type" value="Genomic_DNA"/>
</dbReference>
<proteinExistence type="predicted"/>
<accession>A0ACB8V2U1</accession>
<reference evidence="1" key="1">
    <citation type="journal article" date="2022" name="bioRxiv">
        <title>Population genetic analysis of Ophidiomyces ophidiicola, the causative agent of snake fungal disease, indicates recent introductions to the USA.</title>
        <authorList>
            <person name="Ladner J.T."/>
            <person name="Palmer J.M."/>
            <person name="Ettinger C.L."/>
            <person name="Stajich J.E."/>
            <person name="Farrell T.M."/>
            <person name="Glorioso B.M."/>
            <person name="Lawson B."/>
            <person name="Price S.J."/>
            <person name="Stengle A.G."/>
            <person name="Grear D.A."/>
            <person name="Lorch J.M."/>
        </authorList>
    </citation>
    <scope>NUCLEOTIDE SEQUENCE</scope>
    <source>
        <strain evidence="1">NWHC 24266-5</strain>
    </source>
</reference>
<organism evidence="1">
    <name type="scientific">Ophidiomyces ophidiicola</name>
    <dbReference type="NCBI Taxonomy" id="1387563"/>
    <lineage>
        <taxon>Eukaryota</taxon>
        <taxon>Fungi</taxon>
        <taxon>Dikarya</taxon>
        <taxon>Ascomycota</taxon>
        <taxon>Pezizomycotina</taxon>
        <taxon>Eurotiomycetes</taxon>
        <taxon>Eurotiomycetidae</taxon>
        <taxon>Onygenales</taxon>
        <taxon>Onygenaceae</taxon>
        <taxon>Ophidiomyces</taxon>
    </lineage>
</organism>